<proteinExistence type="predicted"/>
<feature type="region of interest" description="Disordered" evidence="1">
    <location>
        <begin position="61"/>
        <end position="82"/>
    </location>
</feature>
<sequence>MKFQHAQPSRAAPGLHLGSQTQSNEVPSIADVSLTGSQYQMNLEPAVLSSTLPEEVAGTTAYQSSDSYSDVESSGYPKHSTKKPGLDQIRQLNCLPTEILEMIVDYAYLGACGPLYRTSKRLAALVSSSQSGYYTAWRQIIRQQLLGSIFYSAYSKWSSTSHSLRGMSDYVRTVSQSTTLRYYQYLKTNQDHPLFQKEVWRFVSPDRLPVSVLRNRLPLLALIDDQPDGSHIVTLIRALTDPSLLSMGLQGWTPSELGWVMGLIRGERITPEGDGIALRKLHGRLFKNIVVLAMTRLSTTHRFTVLMEFLVEIKKIDALWDTIYGYKCDYLAMLRLALLLAAVAQEPGHMASLSRLVDRELVGLSPFLVRDSQCRLVSFMRTTGLPRGANALRQLWNCTPDDRVVWDYLQLPLMEQLYLTNTNQMGVSVLATAFKPGEITAEADLGRWVVQPANTATWAPRRLDSTIFWRDLEPDYLADLQQMAHFSPNPQPYTAPLAPLA</sequence>
<keyword evidence="3" id="KW-1185">Reference proteome</keyword>
<evidence type="ECO:0000256" key="1">
    <source>
        <dbReference type="SAM" id="MobiDB-lite"/>
    </source>
</evidence>
<feature type="compositionally biased region" description="Low complexity" evidence="1">
    <location>
        <begin position="64"/>
        <end position="74"/>
    </location>
</feature>
<dbReference type="AlphaFoldDB" id="A0A4P9ZWR6"/>
<gene>
    <name evidence="2" type="ORF">BJ085DRAFT_31157</name>
</gene>
<evidence type="ECO:0000313" key="3">
    <source>
        <dbReference type="Proteomes" id="UP000268162"/>
    </source>
</evidence>
<accession>A0A4P9ZWR6</accession>
<dbReference type="EMBL" id="ML002499">
    <property type="protein sequence ID" value="RKP37411.1"/>
    <property type="molecule type" value="Genomic_DNA"/>
</dbReference>
<feature type="region of interest" description="Disordered" evidence="1">
    <location>
        <begin position="1"/>
        <end position="23"/>
    </location>
</feature>
<evidence type="ECO:0000313" key="2">
    <source>
        <dbReference type="EMBL" id="RKP37411.1"/>
    </source>
</evidence>
<organism evidence="2 3">
    <name type="scientific">Dimargaris cristalligena</name>
    <dbReference type="NCBI Taxonomy" id="215637"/>
    <lineage>
        <taxon>Eukaryota</taxon>
        <taxon>Fungi</taxon>
        <taxon>Fungi incertae sedis</taxon>
        <taxon>Zoopagomycota</taxon>
        <taxon>Kickxellomycotina</taxon>
        <taxon>Dimargaritomycetes</taxon>
        <taxon>Dimargaritales</taxon>
        <taxon>Dimargaritaceae</taxon>
        <taxon>Dimargaris</taxon>
    </lineage>
</organism>
<reference evidence="3" key="1">
    <citation type="journal article" date="2018" name="Nat. Microbiol.">
        <title>Leveraging single-cell genomics to expand the fungal tree of life.</title>
        <authorList>
            <person name="Ahrendt S.R."/>
            <person name="Quandt C.A."/>
            <person name="Ciobanu D."/>
            <person name="Clum A."/>
            <person name="Salamov A."/>
            <person name="Andreopoulos B."/>
            <person name="Cheng J.F."/>
            <person name="Woyke T."/>
            <person name="Pelin A."/>
            <person name="Henrissat B."/>
            <person name="Reynolds N.K."/>
            <person name="Benny G.L."/>
            <person name="Smith M.E."/>
            <person name="James T.Y."/>
            <person name="Grigoriev I.V."/>
        </authorList>
    </citation>
    <scope>NUCLEOTIDE SEQUENCE [LARGE SCALE GENOMIC DNA]</scope>
    <source>
        <strain evidence="3">RSA 468</strain>
    </source>
</reference>
<protein>
    <submittedName>
        <fullName evidence="2">Uncharacterized protein</fullName>
    </submittedName>
</protein>
<name>A0A4P9ZWR6_9FUNG</name>
<dbReference type="Proteomes" id="UP000268162">
    <property type="component" value="Unassembled WGS sequence"/>
</dbReference>